<proteinExistence type="predicted"/>
<dbReference type="AlphaFoldDB" id="A0A6V8KYV1"/>
<gene>
    <name evidence="1" type="ORF">Prum_039350</name>
</gene>
<evidence type="ECO:0000313" key="2">
    <source>
        <dbReference type="Proteomes" id="UP000482960"/>
    </source>
</evidence>
<dbReference type="Proteomes" id="UP000482960">
    <property type="component" value="Unassembled WGS sequence"/>
</dbReference>
<dbReference type="RefSeq" id="WP_246277967.1">
    <property type="nucleotide sequence ID" value="NZ_BAABJB010000024.1"/>
</dbReference>
<sequence>MDSARSIEPQDGPSGPMFRIAFLFHSDLDLLKTTLPRCLEALTNGTSQSFEVVLRADGTPQDVAEQLPALLDAWGVDELQLRRRHRHVASGDPSNNGHRRFFTPRAPYLIVIEGDVVMYRSERSFDVLTECRELFERHPQVPVLSKVNDYDQWSWKLADEGPAVESGVRSVNRLSAHFIAYDVARFVPVAERFGAWDLDVFIDRPDLSYNWEDLVSHVGTTGGRQIAFPEAWPLDVFHCDRKVAAGSMYHTQEPDVKAEILAELEQRYRPAGVPA</sequence>
<name>A0A6V8KYV1_9ACTN</name>
<accession>A0A6V8KYV1</accession>
<reference evidence="1 2" key="2">
    <citation type="submission" date="2020-03" db="EMBL/GenBank/DDBJ databases">
        <authorList>
            <person name="Ichikawa N."/>
            <person name="Kimura A."/>
            <person name="Kitahashi Y."/>
            <person name="Uohara A."/>
        </authorList>
    </citation>
    <scope>NUCLEOTIDE SEQUENCE [LARGE SCALE GENOMIC DNA]</scope>
    <source>
        <strain evidence="1 2">NBRC 108638</strain>
    </source>
</reference>
<comment type="caution">
    <text evidence="1">The sequence shown here is derived from an EMBL/GenBank/DDBJ whole genome shotgun (WGS) entry which is preliminary data.</text>
</comment>
<keyword evidence="2" id="KW-1185">Reference proteome</keyword>
<reference evidence="1 2" key="1">
    <citation type="submission" date="2020-03" db="EMBL/GenBank/DDBJ databases">
        <title>Whole genome shotgun sequence of Phytohabitans rumicis NBRC 108638.</title>
        <authorList>
            <person name="Komaki H."/>
            <person name="Tamura T."/>
        </authorList>
    </citation>
    <scope>NUCLEOTIDE SEQUENCE [LARGE SCALE GENOMIC DNA]</scope>
    <source>
        <strain evidence="1 2">NBRC 108638</strain>
    </source>
</reference>
<evidence type="ECO:0000313" key="1">
    <source>
        <dbReference type="EMBL" id="GFJ90293.1"/>
    </source>
</evidence>
<dbReference type="EMBL" id="BLPG01000001">
    <property type="protein sequence ID" value="GFJ90293.1"/>
    <property type="molecule type" value="Genomic_DNA"/>
</dbReference>
<organism evidence="1 2">
    <name type="scientific">Phytohabitans rumicis</name>
    <dbReference type="NCBI Taxonomy" id="1076125"/>
    <lineage>
        <taxon>Bacteria</taxon>
        <taxon>Bacillati</taxon>
        <taxon>Actinomycetota</taxon>
        <taxon>Actinomycetes</taxon>
        <taxon>Micromonosporales</taxon>
        <taxon>Micromonosporaceae</taxon>
    </lineage>
</organism>
<protein>
    <submittedName>
        <fullName evidence="1">Uncharacterized protein</fullName>
    </submittedName>
</protein>